<sequence length="149" mass="17034">MEHVVYLEAKEKELEKLASGEKQMIVRGAAGRKLPYGRVVCGEVLWFIENKGDGMVRGKAVVKRVFNSEKLSASEALQLIEENQLMLRLSPAQIKRWAGKRYLVLMELQNFELIPPFAIDRSDFGNMDDWLPVKTIEQVRVLSLEKTVT</sequence>
<dbReference type="EMBL" id="VSSQ01001715">
    <property type="protein sequence ID" value="MPM10603.1"/>
    <property type="molecule type" value="Genomic_DNA"/>
</dbReference>
<evidence type="ECO:0008006" key="2">
    <source>
        <dbReference type="Google" id="ProtNLM"/>
    </source>
</evidence>
<evidence type="ECO:0000313" key="1">
    <source>
        <dbReference type="EMBL" id="MPM10603.1"/>
    </source>
</evidence>
<protein>
    <recommendedName>
        <fullName evidence="2">ASCH domain-containing protein</fullName>
    </recommendedName>
</protein>
<reference evidence="1" key="1">
    <citation type="submission" date="2019-08" db="EMBL/GenBank/DDBJ databases">
        <authorList>
            <person name="Kucharzyk K."/>
            <person name="Murdoch R.W."/>
            <person name="Higgins S."/>
            <person name="Loffler F."/>
        </authorList>
    </citation>
    <scope>NUCLEOTIDE SEQUENCE</scope>
</reference>
<organism evidence="1">
    <name type="scientific">bioreactor metagenome</name>
    <dbReference type="NCBI Taxonomy" id="1076179"/>
    <lineage>
        <taxon>unclassified sequences</taxon>
        <taxon>metagenomes</taxon>
        <taxon>ecological metagenomes</taxon>
    </lineage>
</organism>
<comment type="caution">
    <text evidence="1">The sequence shown here is derived from an EMBL/GenBank/DDBJ whole genome shotgun (WGS) entry which is preliminary data.</text>
</comment>
<name>A0A644X8L2_9ZZZZ</name>
<accession>A0A644X8L2</accession>
<gene>
    <name evidence="1" type="ORF">SDC9_56935</name>
</gene>
<proteinExistence type="predicted"/>
<dbReference type="AlphaFoldDB" id="A0A644X8L2"/>